<dbReference type="WBParaSite" id="L893_g8676.t1">
    <property type="protein sequence ID" value="L893_g8676.t1"/>
    <property type="gene ID" value="L893_g8676"/>
</dbReference>
<protein>
    <submittedName>
        <fullName evidence="2">Bestrophin homolog</fullName>
    </submittedName>
</protein>
<sequence length="79" mass="9033">MPTVVMCLVKRTAYLELDAHSSPTSKHVVNFIERRYFTYPRSATWTGIFHVLFYSLACDKKATYLPLMRQSLSAVGNMA</sequence>
<proteinExistence type="predicted"/>
<name>A0A1I8ASC8_9BILA</name>
<organism evidence="1 2">
    <name type="scientific">Steinernema glaseri</name>
    <dbReference type="NCBI Taxonomy" id="37863"/>
    <lineage>
        <taxon>Eukaryota</taxon>
        <taxon>Metazoa</taxon>
        <taxon>Ecdysozoa</taxon>
        <taxon>Nematoda</taxon>
        <taxon>Chromadorea</taxon>
        <taxon>Rhabditida</taxon>
        <taxon>Tylenchina</taxon>
        <taxon>Panagrolaimomorpha</taxon>
        <taxon>Strongyloidoidea</taxon>
        <taxon>Steinernematidae</taxon>
        <taxon>Steinernema</taxon>
    </lineage>
</organism>
<reference evidence="2" key="1">
    <citation type="submission" date="2016-11" db="UniProtKB">
        <authorList>
            <consortium name="WormBaseParasite"/>
        </authorList>
    </citation>
    <scope>IDENTIFICATION</scope>
</reference>
<dbReference type="Proteomes" id="UP000095287">
    <property type="component" value="Unplaced"/>
</dbReference>
<keyword evidence="1" id="KW-1185">Reference proteome</keyword>
<evidence type="ECO:0000313" key="2">
    <source>
        <dbReference type="WBParaSite" id="L893_g8676.t1"/>
    </source>
</evidence>
<evidence type="ECO:0000313" key="1">
    <source>
        <dbReference type="Proteomes" id="UP000095287"/>
    </source>
</evidence>
<dbReference type="AlphaFoldDB" id="A0A1I8ASC8"/>
<accession>A0A1I8ASC8</accession>